<protein>
    <submittedName>
        <fullName evidence="2">Uncharacterized protein</fullName>
    </submittedName>
</protein>
<dbReference type="EMBL" id="JABAEW010000009">
    <property type="protein sequence ID" value="NMD86299.1"/>
    <property type="molecule type" value="Genomic_DNA"/>
</dbReference>
<dbReference type="AlphaFoldDB" id="A0A848AYH4"/>
<feature type="compositionally biased region" description="Low complexity" evidence="1">
    <location>
        <begin position="113"/>
        <end position="122"/>
    </location>
</feature>
<dbReference type="Proteomes" id="UP000576225">
    <property type="component" value="Unassembled WGS sequence"/>
</dbReference>
<gene>
    <name evidence="2" type="ORF">HF882_06840</name>
</gene>
<evidence type="ECO:0000256" key="1">
    <source>
        <dbReference type="SAM" id="MobiDB-lite"/>
    </source>
</evidence>
<sequence>MAKFLPKLLQTHVRITGYGGKAFNCPLLPVSAKAVMDECAHNLEKAATPAEIEREKARLVELIRTVMPEPYSANLDRLPLELVTELVAYLMYGDGDDEPLPEGGPENPPVPAAAPAGSTTIS</sequence>
<proteinExistence type="predicted"/>
<accession>A0A848AYH4</accession>
<evidence type="ECO:0000313" key="2">
    <source>
        <dbReference type="EMBL" id="NMD86299.1"/>
    </source>
</evidence>
<dbReference type="RefSeq" id="WP_168962092.1">
    <property type="nucleotide sequence ID" value="NZ_JABAEW010000009.1"/>
</dbReference>
<comment type="caution">
    <text evidence="2">The sequence shown here is derived from an EMBL/GenBank/DDBJ whole genome shotgun (WGS) entry which is preliminary data.</text>
</comment>
<evidence type="ECO:0000313" key="3">
    <source>
        <dbReference type="Proteomes" id="UP000576225"/>
    </source>
</evidence>
<reference evidence="2 3" key="1">
    <citation type="submission" date="2020-04" db="EMBL/GenBank/DDBJ databases">
        <authorList>
            <person name="Hitch T.C.A."/>
            <person name="Wylensek D."/>
            <person name="Clavel T."/>
        </authorList>
    </citation>
    <scope>NUCLEOTIDE SEQUENCE [LARGE SCALE GENOMIC DNA]</scope>
    <source>
        <strain evidence="2 3">COR2-253-APC-1A</strain>
    </source>
</reference>
<name>A0A848AYH4_9BACT</name>
<feature type="region of interest" description="Disordered" evidence="1">
    <location>
        <begin position="94"/>
        <end position="122"/>
    </location>
</feature>
<organism evidence="2 3">
    <name type="scientific">Victivallis vadensis</name>
    <dbReference type="NCBI Taxonomy" id="172901"/>
    <lineage>
        <taxon>Bacteria</taxon>
        <taxon>Pseudomonadati</taxon>
        <taxon>Lentisphaerota</taxon>
        <taxon>Lentisphaeria</taxon>
        <taxon>Victivallales</taxon>
        <taxon>Victivallaceae</taxon>
        <taxon>Victivallis</taxon>
    </lineage>
</organism>